<dbReference type="AlphaFoldDB" id="A0A1A9USW3"/>
<evidence type="ECO:0000256" key="7">
    <source>
        <dbReference type="ARBA" id="ARBA00023180"/>
    </source>
</evidence>
<dbReference type="VEuPathDB" id="VectorBase:GAUT014233"/>
<dbReference type="Pfam" id="PF24061">
    <property type="entry name" value="LBD_receptor"/>
    <property type="match status" value="1"/>
</dbReference>
<evidence type="ECO:0000256" key="6">
    <source>
        <dbReference type="ARBA" id="ARBA00023170"/>
    </source>
</evidence>
<dbReference type="PANTHER" id="PTHR42643">
    <property type="entry name" value="IONOTROPIC RECEPTOR 20A-RELATED"/>
    <property type="match status" value="1"/>
</dbReference>
<evidence type="ECO:0000313" key="10">
    <source>
        <dbReference type="EnsemblMetazoa" id="GAUT014233-PA"/>
    </source>
</evidence>
<dbReference type="Gene3D" id="3.40.190.10">
    <property type="entry name" value="Periplasmic binding protein-like II"/>
    <property type="match status" value="1"/>
</dbReference>
<organism evidence="10 11">
    <name type="scientific">Glossina austeni</name>
    <name type="common">Savannah tsetse fly</name>
    <dbReference type="NCBI Taxonomy" id="7395"/>
    <lineage>
        <taxon>Eukaryota</taxon>
        <taxon>Metazoa</taxon>
        <taxon>Ecdysozoa</taxon>
        <taxon>Arthropoda</taxon>
        <taxon>Hexapoda</taxon>
        <taxon>Insecta</taxon>
        <taxon>Pterygota</taxon>
        <taxon>Neoptera</taxon>
        <taxon>Endopterygota</taxon>
        <taxon>Diptera</taxon>
        <taxon>Brachycera</taxon>
        <taxon>Muscomorpha</taxon>
        <taxon>Hippoboscoidea</taxon>
        <taxon>Glossinidae</taxon>
        <taxon>Glossina</taxon>
    </lineage>
</organism>
<dbReference type="GO" id="GO:0005886">
    <property type="term" value="C:plasma membrane"/>
    <property type="evidence" value="ECO:0007669"/>
    <property type="project" value="UniProtKB-SubCell"/>
</dbReference>
<evidence type="ECO:0000256" key="1">
    <source>
        <dbReference type="ARBA" id="ARBA00004651"/>
    </source>
</evidence>
<evidence type="ECO:0000256" key="2">
    <source>
        <dbReference type="ARBA" id="ARBA00022475"/>
    </source>
</evidence>
<reference evidence="10" key="1">
    <citation type="submission" date="2020-05" db="UniProtKB">
        <authorList>
            <consortium name="EnsemblMetazoa"/>
        </authorList>
    </citation>
    <scope>IDENTIFICATION</scope>
    <source>
        <strain evidence="10">TTRI</strain>
    </source>
</reference>
<keyword evidence="11" id="KW-1185">Reference proteome</keyword>
<evidence type="ECO:0000256" key="5">
    <source>
        <dbReference type="ARBA" id="ARBA00023136"/>
    </source>
</evidence>
<feature type="transmembrane region" description="Helical" evidence="8">
    <location>
        <begin position="672"/>
        <end position="693"/>
    </location>
</feature>
<dbReference type="Proteomes" id="UP000078200">
    <property type="component" value="Unassembled WGS sequence"/>
</dbReference>
<evidence type="ECO:0000256" key="4">
    <source>
        <dbReference type="ARBA" id="ARBA00022989"/>
    </source>
</evidence>
<protein>
    <recommendedName>
        <fullName evidence="9">Putative ionotropic receptor ligand binding domain-containing protein</fullName>
    </recommendedName>
</protein>
<evidence type="ECO:0000259" key="9">
    <source>
        <dbReference type="Pfam" id="PF24061"/>
    </source>
</evidence>
<keyword evidence="3 8" id="KW-0812">Transmembrane</keyword>
<feature type="transmembrane region" description="Helical" evidence="8">
    <location>
        <begin position="457"/>
        <end position="474"/>
    </location>
</feature>
<proteinExistence type="predicted"/>
<feature type="domain" description="Putative ionotropic receptor ligand binding" evidence="9">
    <location>
        <begin position="136"/>
        <end position="320"/>
    </location>
</feature>
<dbReference type="SUPFAM" id="SSF53850">
    <property type="entry name" value="Periplasmic binding protein-like II"/>
    <property type="match status" value="1"/>
</dbReference>
<dbReference type="STRING" id="7395.A0A1A9USW3"/>
<keyword evidence="7" id="KW-0325">Glycoprotein</keyword>
<feature type="transmembrane region" description="Helical" evidence="8">
    <location>
        <begin position="480"/>
        <end position="500"/>
    </location>
</feature>
<comment type="subcellular location">
    <subcellularLocation>
        <location evidence="1">Cell membrane</location>
        <topology evidence="1">Multi-pass membrane protein</topology>
    </subcellularLocation>
</comment>
<keyword evidence="5 8" id="KW-0472">Membrane</keyword>
<evidence type="ECO:0000313" key="11">
    <source>
        <dbReference type="Proteomes" id="UP000078200"/>
    </source>
</evidence>
<evidence type="ECO:0000256" key="8">
    <source>
        <dbReference type="SAM" id="Phobius"/>
    </source>
</evidence>
<sequence length="711" mass="82824">MRYERSEASSGLGTANLFAEFFQKSYSITAMLADAYPYHMKSFDIFGPTTLSELEIFSALFTLKFTCLSDPDGSLLRIFRNCAQLLCTPMYCLAVGYYSFEWKNSFIIPLHKSDSRDTINNYPSITSVQLKLFEVDALTGTLKTIFRDVYKAQNMSLRIMANVRNRSNQRITNEILDELLNYNTQAQVPVAISEYSSVKLEHYFHAIIMFAESLKQVRYSLATIIATPEIQGSSLKYLIVYYSNKRWIERQFEMHKMFQHFFDSYIVDVHIIMHVANYSFLYTYYPYNRKFCAHTKPLLMQKFKKLPKKLSYTSMYASKVYNLYQCPIKVILYHIPPFMSLKESLNNTVNLDNGYDGMILNDLASLMNFSVKMVPNEPINFIAGHIYANNTATGIFKMLIERKANMTIGWAICLPKRSELTTSSMPYFILSYVILLKNHDKFSSLRLFMKPFKISTWLLFAFVFAMKILVQRLFQSTLIGLRRSFLNLFVVLWLSLVFFLRSSYEGFLFEIIHNSPNRPLPQTIDAIIKQNYTLLTDVNSAHILEYLPNLKRITQIVSTAPNQVFNQFDISDGNVGLLGPLPIVTFYMSQRMENVTRYALVRENVFTAMNCVYYPRYTYLQPAIDRLLTRLRLHGFIAKYTQIFQFKNAPLRTNKLSRRHRKHLGTALDMDFLNVIFCSIIALETIAMLVFLLEYLSLRVNALHRIYSRIM</sequence>
<dbReference type="PANTHER" id="PTHR42643:SF30">
    <property type="entry name" value="IONOTROPIC RECEPTOR 40A-RELATED"/>
    <property type="match status" value="1"/>
</dbReference>
<accession>A0A1A9USW3</accession>
<evidence type="ECO:0000256" key="3">
    <source>
        <dbReference type="ARBA" id="ARBA00022692"/>
    </source>
</evidence>
<keyword evidence="2" id="KW-1003">Cell membrane</keyword>
<dbReference type="InterPro" id="IPR052192">
    <property type="entry name" value="Insect_Ionotropic_Sensory_Rcpt"/>
</dbReference>
<name>A0A1A9USW3_GLOAU</name>
<dbReference type="InterPro" id="IPR056198">
    <property type="entry name" value="LBD_receptor"/>
</dbReference>
<dbReference type="EnsemblMetazoa" id="GAUT014233-RA">
    <property type="protein sequence ID" value="GAUT014233-PA"/>
    <property type="gene ID" value="GAUT014233"/>
</dbReference>
<keyword evidence="6" id="KW-0675">Receptor</keyword>
<keyword evidence="4 8" id="KW-1133">Transmembrane helix</keyword>